<evidence type="ECO:0000313" key="7">
    <source>
        <dbReference type="Proteomes" id="UP000809829"/>
    </source>
</evidence>
<feature type="binding site" evidence="4">
    <location>
        <position position="453"/>
    </location>
    <ligand>
        <name>Mg(2+)</name>
        <dbReference type="ChEBI" id="CHEBI:18420"/>
    </ligand>
</feature>
<comment type="similarity">
    <text evidence="2 4">Belongs to the isochorismate synthase family.</text>
</comment>
<feature type="binding site" evidence="4">
    <location>
        <position position="318"/>
    </location>
    <ligand>
        <name>Mg(2+)</name>
        <dbReference type="ChEBI" id="CHEBI:18420"/>
    </ligand>
</feature>
<feature type="active site" description="Proton donor" evidence="4">
    <location>
        <position position="274"/>
    </location>
</feature>
<dbReference type="Gene3D" id="3.60.120.10">
    <property type="entry name" value="Anthranilate synthase"/>
    <property type="match status" value="1"/>
</dbReference>
<evidence type="ECO:0000256" key="4">
    <source>
        <dbReference type="HAMAP-Rule" id="MF_01935"/>
    </source>
</evidence>
<comment type="cofactor">
    <cofactor evidence="4">
        <name>Mg(2+)</name>
        <dbReference type="ChEBI" id="CHEBI:18420"/>
    </cofactor>
</comment>
<evidence type="ECO:0000313" key="6">
    <source>
        <dbReference type="EMBL" id="MBM7704809.1"/>
    </source>
</evidence>
<dbReference type="EMBL" id="JAFBFC010000009">
    <property type="protein sequence ID" value="MBM7704809.1"/>
    <property type="molecule type" value="Genomic_DNA"/>
</dbReference>
<comment type="pathway">
    <text evidence="4">Quinol/quinone metabolism; 1,4-dihydroxy-2-naphthoate biosynthesis; 1,4-dihydroxy-2-naphthoate from chorismate: step 1/7.</text>
</comment>
<keyword evidence="4" id="KW-0460">Magnesium</keyword>
<comment type="catalytic activity">
    <reaction evidence="1 4">
        <text>chorismate = isochorismate</text>
        <dbReference type="Rhea" id="RHEA:18985"/>
        <dbReference type="ChEBI" id="CHEBI:29748"/>
        <dbReference type="ChEBI" id="CHEBI:29780"/>
        <dbReference type="EC" id="5.4.4.2"/>
    </reaction>
</comment>
<reference evidence="6 7" key="1">
    <citation type="submission" date="2021-01" db="EMBL/GenBank/DDBJ databases">
        <title>Genomic Encyclopedia of Type Strains, Phase IV (KMG-IV): sequencing the most valuable type-strain genomes for metagenomic binning, comparative biology and taxonomic classification.</title>
        <authorList>
            <person name="Goeker M."/>
        </authorList>
    </citation>
    <scope>NUCLEOTIDE SEQUENCE [LARGE SCALE GENOMIC DNA]</scope>
    <source>
        <strain evidence="6 7">DSM 104297</strain>
    </source>
</reference>
<proteinExistence type="inferred from homology"/>
<comment type="caution">
    <text evidence="6">The sequence shown here is derived from an EMBL/GenBank/DDBJ whole genome shotgun (WGS) entry which is preliminary data.</text>
</comment>
<dbReference type="NCBIfam" id="TIGR00543">
    <property type="entry name" value="isochor_syn"/>
    <property type="match status" value="1"/>
</dbReference>
<dbReference type="InterPro" id="IPR004561">
    <property type="entry name" value="IsoChor_synthase"/>
</dbReference>
<evidence type="ECO:0000256" key="2">
    <source>
        <dbReference type="ARBA" id="ARBA00005297"/>
    </source>
</evidence>
<dbReference type="Pfam" id="PF00425">
    <property type="entry name" value="Chorismate_bind"/>
    <property type="match status" value="1"/>
</dbReference>
<evidence type="ECO:0000256" key="1">
    <source>
        <dbReference type="ARBA" id="ARBA00000799"/>
    </source>
</evidence>
<keyword evidence="4" id="KW-0479">Metal-binding</keyword>
<dbReference type="PANTHER" id="PTHR42839:SF1">
    <property type="entry name" value="ISOCHORISMATE SYNTHASE MENF"/>
    <property type="match status" value="1"/>
</dbReference>
<evidence type="ECO:0000256" key="3">
    <source>
        <dbReference type="ARBA" id="ARBA00023235"/>
    </source>
</evidence>
<dbReference type="InterPro" id="IPR005801">
    <property type="entry name" value="ADC_synthase"/>
</dbReference>
<dbReference type="EC" id="5.4.4.2" evidence="4"/>
<comment type="function">
    <text evidence="4">Catalyzes the conversion of chorismate to isochorismate.</text>
</comment>
<keyword evidence="7" id="KW-1185">Reference proteome</keyword>
<feature type="domain" description="Chorismate-utilising enzyme C-terminal" evidence="5">
    <location>
        <begin position="207"/>
        <end position="457"/>
    </location>
</feature>
<organism evidence="6 7">
    <name type="scientific">Priestia iocasae</name>
    <dbReference type="NCBI Taxonomy" id="2291674"/>
    <lineage>
        <taxon>Bacteria</taxon>
        <taxon>Bacillati</taxon>
        <taxon>Bacillota</taxon>
        <taxon>Bacilli</taxon>
        <taxon>Bacillales</taxon>
        <taxon>Bacillaceae</taxon>
        <taxon>Priestia</taxon>
    </lineage>
</organism>
<sequence>MIAVTDQFIQKQLKEVIECVNIDGKTKLVSLVKKVKPIDPLIFYRNGTKEFSHQRFFWQDPDRTFSLVGLGYTHIISTERHQDRFHYIEKEWKRFIDRDVICMGDIPSGTGPLLFGGFSFDPKQDKDTRWNEFSSGKFVVPAYLYTVKGGEAFFTANLLIHPTDETQKYNHFFEEKEKQLFQLNGTPRVQEELSHIISKHEVEPDLFKQSVQEATNRIKREQIEKVVLARQLDLFFNEPLKKDVILERLTKEQPTSYVYTFDSKGYSFIGASPERLIKRSENNVFSTCLAGSIRRGYTLREDEELGQQLLADEKNLIEHDVVVHMIKEAMIENCTDIQLPKGPSLYKTKHIQHLYTPVKGVIRDGVTLFSFLEKLHPTPALGGFPQKKALEVIRELENFERGWYAAPIGWMDMKGNGEFIVGIRSGLLSEQEATLFAGCGIVADSDPESEYEETKIKFNPMLSALGGVDHVTH</sequence>
<feature type="active site" description="Proton acceptor" evidence="4">
    <location>
        <position position="225"/>
    </location>
</feature>
<name>A0ABS2R242_9BACI</name>
<dbReference type="Proteomes" id="UP000809829">
    <property type="component" value="Unassembled WGS sequence"/>
</dbReference>
<dbReference type="SUPFAM" id="SSF56322">
    <property type="entry name" value="ADC synthase"/>
    <property type="match status" value="1"/>
</dbReference>
<dbReference type="HAMAP" id="MF_01935">
    <property type="entry name" value="MenF"/>
    <property type="match status" value="1"/>
</dbReference>
<dbReference type="GO" id="GO:0008909">
    <property type="term" value="F:isochorismate synthase activity"/>
    <property type="evidence" value="ECO:0007669"/>
    <property type="project" value="UniProtKB-EC"/>
</dbReference>
<keyword evidence="3 4" id="KW-0413">Isomerase</keyword>
<evidence type="ECO:0000259" key="5">
    <source>
        <dbReference type="Pfam" id="PF00425"/>
    </source>
</evidence>
<dbReference type="PANTHER" id="PTHR42839">
    <property type="entry name" value="ISOCHORISMATE SYNTHASE ENTC"/>
    <property type="match status" value="1"/>
</dbReference>
<gene>
    <name evidence="4" type="primary">menF</name>
    <name evidence="6" type="ORF">JOC83_003668</name>
</gene>
<dbReference type="RefSeq" id="WP_205188807.1">
    <property type="nucleotide sequence ID" value="NZ_JAFBFC010000009.1"/>
</dbReference>
<protein>
    <recommendedName>
        <fullName evidence="4">Isochorismate synthase MenF</fullName>
        <ecNumber evidence="4">5.4.4.2</ecNumber>
    </recommendedName>
    <alternativeName>
        <fullName evidence="4">Isochorismate mutase</fullName>
    </alternativeName>
</protein>
<accession>A0ABS2R242</accession>
<comment type="pathway">
    <text evidence="4">Quinol/quinone metabolism; menaquinone biosynthesis.</text>
</comment>
<keyword evidence="4" id="KW-0474">Menaquinone biosynthesis</keyword>
<dbReference type="InterPro" id="IPR034681">
    <property type="entry name" value="MenF"/>
</dbReference>
<dbReference type="InterPro" id="IPR015890">
    <property type="entry name" value="Chorismate_C"/>
</dbReference>